<accession>A0ABQ4LS88</accession>
<dbReference type="Proteomes" id="UP000680638">
    <property type="component" value="Unassembled WGS sequence"/>
</dbReference>
<gene>
    <name evidence="4" type="ORF">J21TS3_09560</name>
</gene>
<comment type="caution">
    <text evidence="4">The sequence shown here is derived from an EMBL/GenBank/DDBJ whole genome shotgun (WGS) entry which is preliminary data.</text>
</comment>
<dbReference type="PANTHER" id="PTHR13778">
    <property type="entry name" value="GLYCOSYLTRANSFERASE 8 DOMAIN-CONTAINING PROTEIN"/>
    <property type="match status" value="1"/>
</dbReference>
<evidence type="ECO:0000256" key="3">
    <source>
        <dbReference type="ARBA" id="ARBA00022723"/>
    </source>
</evidence>
<dbReference type="InterPro" id="IPR050748">
    <property type="entry name" value="Glycosyltrans_8_dom-fam"/>
</dbReference>
<dbReference type="Pfam" id="PF01501">
    <property type="entry name" value="Glyco_transf_8"/>
    <property type="match status" value="1"/>
</dbReference>
<evidence type="ECO:0000256" key="1">
    <source>
        <dbReference type="ARBA" id="ARBA00022676"/>
    </source>
</evidence>
<evidence type="ECO:0000313" key="5">
    <source>
        <dbReference type="Proteomes" id="UP000680638"/>
    </source>
</evidence>
<evidence type="ECO:0000256" key="2">
    <source>
        <dbReference type="ARBA" id="ARBA00022679"/>
    </source>
</evidence>
<dbReference type="Gene3D" id="3.90.550.10">
    <property type="entry name" value="Spore Coat Polysaccharide Biosynthesis Protein SpsA, Chain A"/>
    <property type="match status" value="1"/>
</dbReference>
<keyword evidence="5" id="KW-1185">Reference proteome</keyword>
<evidence type="ECO:0000313" key="4">
    <source>
        <dbReference type="EMBL" id="GIO66135.1"/>
    </source>
</evidence>
<keyword evidence="3" id="KW-0479">Metal-binding</keyword>
<dbReference type="CDD" id="cd04194">
    <property type="entry name" value="GT8_A4GalT_like"/>
    <property type="match status" value="1"/>
</dbReference>
<dbReference type="InterPro" id="IPR002495">
    <property type="entry name" value="Glyco_trans_8"/>
</dbReference>
<keyword evidence="1" id="KW-0328">Glycosyltransferase</keyword>
<reference evidence="4 5" key="1">
    <citation type="submission" date="2021-03" db="EMBL/GenBank/DDBJ databases">
        <title>Antimicrobial resistance genes in bacteria isolated from Japanese honey, and their potential for conferring macrolide and lincosamide resistance in the American foulbrood pathogen Paenibacillus larvae.</title>
        <authorList>
            <person name="Okamoto M."/>
            <person name="Kumagai M."/>
            <person name="Kanamori H."/>
            <person name="Takamatsu D."/>
        </authorList>
    </citation>
    <scope>NUCLEOTIDE SEQUENCE [LARGE SCALE GENOMIC DNA]</scope>
    <source>
        <strain evidence="4 5">J21TS3</strain>
    </source>
</reference>
<protein>
    <recommendedName>
        <fullName evidence="6">Glycosyltransferase family 8 protein</fullName>
    </recommendedName>
</protein>
<organism evidence="4 5">
    <name type="scientific">Paenibacillus cookii</name>
    <dbReference type="NCBI Taxonomy" id="157839"/>
    <lineage>
        <taxon>Bacteria</taxon>
        <taxon>Bacillati</taxon>
        <taxon>Bacillota</taxon>
        <taxon>Bacilli</taxon>
        <taxon>Bacillales</taxon>
        <taxon>Paenibacillaceae</taxon>
        <taxon>Paenibacillus</taxon>
    </lineage>
</organism>
<evidence type="ECO:0008006" key="6">
    <source>
        <dbReference type="Google" id="ProtNLM"/>
    </source>
</evidence>
<dbReference type="PANTHER" id="PTHR13778:SF47">
    <property type="entry name" value="LIPOPOLYSACCHARIDE 1,3-GALACTOSYLTRANSFERASE"/>
    <property type="match status" value="1"/>
</dbReference>
<dbReference type="SUPFAM" id="SSF53448">
    <property type="entry name" value="Nucleotide-diphospho-sugar transferases"/>
    <property type="match status" value="1"/>
</dbReference>
<proteinExistence type="predicted"/>
<name>A0ABQ4LS88_9BACL</name>
<keyword evidence="2" id="KW-0808">Transferase</keyword>
<sequence length="378" mass="43047">MRDQMIELALAFNDKDGSYSEHAGVVLASVFRHTGSPVNVHILHDETLTEENKNRLTELVSGFNNNIHFYPVTIPPEMAEALSGTGSLDRWTWGSLYRLLLPSLIQVDKVIYLDCDVLVNMDIAELWNIDLNGYYLAAVRDQGILGIAGLVMTYGLNPETYFNSGVIVFALNNIRQKMNWYEETLHFWRSYPGTTMPDQDALNHVFGGNSLLLDERFNSFCLPGSGQDLNNKIVHFAGDTKMWDPLSEGYGLYQELLGLTPWKTPVVPPATPRTIKKRRVGAHGRYYLAKPGNRKKRLERRRPMQKTKRVRKIKPAGTKRLKTIRFSLNAQAPGTRRKSKRTAMAPRIYHGRIRSKKQGPNHILWSSKMPAPPFLDLR</sequence>
<dbReference type="InterPro" id="IPR029044">
    <property type="entry name" value="Nucleotide-diphossugar_trans"/>
</dbReference>
<dbReference type="EMBL" id="BORW01000003">
    <property type="protein sequence ID" value="GIO66135.1"/>
    <property type="molecule type" value="Genomic_DNA"/>
</dbReference>